<dbReference type="Gene3D" id="1.20.1250.20">
    <property type="entry name" value="MFS general substrate transporter like domains"/>
    <property type="match status" value="2"/>
</dbReference>
<dbReference type="AlphaFoldDB" id="A0A7D3VUT1"/>
<dbReference type="EMBL" id="CP053892">
    <property type="protein sequence ID" value="QKG19312.1"/>
    <property type="molecule type" value="Genomic_DNA"/>
</dbReference>
<dbReference type="SUPFAM" id="SSF53335">
    <property type="entry name" value="S-adenosyl-L-methionine-dependent methyltransferases"/>
    <property type="match status" value="1"/>
</dbReference>
<dbReference type="SUPFAM" id="SSF103473">
    <property type="entry name" value="MFS general substrate transporter"/>
    <property type="match status" value="1"/>
</dbReference>
<evidence type="ECO:0000313" key="5">
    <source>
        <dbReference type="Proteomes" id="UP000501240"/>
    </source>
</evidence>
<dbReference type="Pfam" id="PF13649">
    <property type="entry name" value="Methyltransf_25"/>
    <property type="match status" value="1"/>
</dbReference>
<dbReference type="Pfam" id="PF07690">
    <property type="entry name" value="MFS_1"/>
    <property type="match status" value="2"/>
</dbReference>
<dbReference type="RefSeq" id="WP_216858278.1">
    <property type="nucleotide sequence ID" value="NZ_CP053892.1"/>
</dbReference>
<organism evidence="4 5">
    <name type="scientific">Actinomadura verrucosospora</name>
    <dbReference type="NCBI Taxonomy" id="46165"/>
    <lineage>
        <taxon>Bacteria</taxon>
        <taxon>Bacillati</taxon>
        <taxon>Actinomycetota</taxon>
        <taxon>Actinomycetes</taxon>
        <taxon>Streptosporangiales</taxon>
        <taxon>Thermomonosporaceae</taxon>
        <taxon>Actinomadura</taxon>
    </lineage>
</organism>
<dbReference type="Proteomes" id="UP000501240">
    <property type="component" value="Chromosome"/>
</dbReference>
<feature type="region of interest" description="Disordered" evidence="1">
    <location>
        <begin position="389"/>
        <end position="420"/>
    </location>
</feature>
<dbReference type="PANTHER" id="PTHR23542:SF1">
    <property type="entry name" value="MAJOR FACILITATOR SUPERFAMILY (MFS) PROFILE DOMAIN-CONTAINING PROTEIN"/>
    <property type="match status" value="1"/>
</dbReference>
<feature type="domain" description="Methyltransferase" evidence="3">
    <location>
        <begin position="461"/>
        <end position="554"/>
    </location>
</feature>
<feature type="transmembrane region" description="Helical" evidence="2">
    <location>
        <begin position="78"/>
        <end position="99"/>
    </location>
</feature>
<feature type="transmembrane region" description="Helical" evidence="2">
    <location>
        <begin position="216"/>
        <end position="235"/>
    </location>
</feature>
<name>A0A7D3VUT1_ACTVE</name>
<feature type="compositionally biased region" description="Basic and acidic residues" evidence="1">
    <location>
        <begin position="570"/>
        <end position="585"/>
    </location>
</feature>
<dbReference type="InterPro" id="IPR036259">
    <property type="entry name" value="MFS_trans_sf"/>
</dbReference>
<proteinExistence type="predicted"/>
<feature type="transmembrane region" description="Helical" evidence="2">
    <location>
        <begin position="277"/>
        <end position="294"/>
    </location>
</feature>
<evidence type="ECO:0000256" key="2">
    <source>
        <dbReference type="SAM" id="Phobius"/>
    </source>
</evidence>
<evidence type="ECO:0000313" key="4">
    <source>
        <dbReference type="EMBL" id="QKG19312.1"/>
    </source>
</evidence>
<dbReference type="Gene3D" id="3.40.50.150">
    <property type="entry name" value="Vaccinia Virus protein VP39"/>
    <property type="match status" value="1"/>
</dbReference>
<feature type="transmembrane region" description="Helical" evidence="2">
    <location>
        <begin position="20"/>
        <end position="40"/>
    </location>
</feature>
<feature type="transmembrane region" description="Helical" evidence="2">
    <location>
        <begin position="360"/>
        <end position="382"/>
    </location>
</feature>
<dbReference type="InterPro" id="IPR029063">
    <property type="entry name" value="SAM-dependent_MTases_sf"/>
</dbReference>
<evidence type="ECO:0000259" key="3">
    <source>
        <dbReference type="Pfam" id="PF13649"/>
    </source>
</evidence>
<feature type="transmembrane region" description="Helical" evidence="2">
    <location>
        <begin position="300"/>
        <end position="322"/>
    </location>
</feature>
<keyword evidence="2" id="KW-0472">Membrane</keyword>
<keyword evidence="2" id="KW-0812">Transmembrane</keyword>
<evidence type="ECO:0000256" key="1">
    <source>
        <dbReference type="SAM" id="MobiDB-lite"/>
    </source>
</evidence>
<accession>A0A7D3VUT1</accession>
<keyword evidence="2" id="KW-1133">Transmembrane helix</keyword>
<feature type="transmembrane region" description="Helical" evidence="2">
    <location>
        <begin position="247"/>
        <end position="265"/>
    </location>
</feature>
<dbReference type="InterPro" id="IPR011701">
    <property type="entry name" value="MFS"/>
</dbReference>
<feature type="transmembrane region" description="Helical" evidence="2">
    <location>
        <begin position="334"/>
        <end position="354"/>
    </location>
</feature>
<dbReference type="CDD" id="cd02440">
    <property type="entry name" value="AdoMet_MTases"/>
    <property type="match status" value="1"/>
</dbReference>
<dbReference type="GO" id="GO:0022857">
    <property type="term" value="F:transmembrane transporter activity"/>
    <property type="evidence" value="ECO:0007669"/>
    <property type="project" value="InterPro"/>
</dbReference>
<reference evidence="4 5" key="1">
    <citation type="submission" date="2020-05" db="EMBL/GenBank/DDBJ databases">
        <title>Actinomadura verrucosospora NRRL-B18236 (PFL_A860) Genome sequencing and assembly.</title>
        <authorList>
            <person name="Samborskyy M."/>
        </authorList>
    </citation>
    <scope>NUCLEOTIDE SEQUENCE [LARGE SCALE GENOMIC DNA]</scope>
    <source>
        <strain evidence="4 5">NRRL:B18236</strain>
    </source>
</reference>
<dbReference type="PANTHER" id="PTHR23542">
    <property type="match status" value="1"/>
</dbReference>
<keyword evidence="5" id="KW-1185">Reference proteome</keyword>
<sequence length="636" mass="65172">MAPSYTAVLRTPHAGRTFGAALLGRLSYGTILLSLTYALTASTGSYTTAGALMAALGLTISVLSPLRARLIDRYGPRAALPPMAGAYALALLGLAASTWRPGAPVALLVALIAAAGASAPPLGPVMRTLWSDLVPGEALRQRAYSLDAVAEELLYITGPLLAGLATAVASPSLGVAASAVLVATGTLGLVTSPAVRPHPAGHRPGRGGRALQFAPVVAAAATGAALGCMDLLAVASARHHHHATGGAWVMAAMSAGSALGGLAYGATRWRPSPRVRLAFLAAALGVTIAAAGLAPGVGVLAAAMFAAGAFVGPSLTTAYLLADADAAPRDRVRAGAWVNTAVNLGSSAGTGAIGACLDALPLPACFALAAAPAVLAALALAAPRLLRKRQRSSPNPVPGTSMAAETATTHPQGRMMSDDDATTTAEEFWDARYGESDRIWSGDPNTVLVRETADLPPGTALDLGAGEGADAVWLAGRGWRVTAVDISRVALERGARHAADAGVGDRVDWQHHDLAVSFPKGEFDLVSAHFLHSPREMPREEILRSAAAAVAPGGVLLVVGHAGPPPWEQQGHDHAGGHDHHHDMHLPTPDEVLESLRLPQDAWEVLHSGEHERVQTAPDGETVTRTDNALKLRRLA</sequence>
<feature type="transmembrane region" description="Helical" evidence="2">
    <location>
        <begin position="175"/>
        <end position="195"/>
    </location>
</feature>
<feature type="region of interest" description="Disordered" evidence="1">
    <location>
        <begin position="561"/>
        <end position="587"/>
    </location>
</feature>
<feature type="transmembrane region" description="Helical" evidence="2">
    <location>
        <begin position="46"/>
        <end position="66"/>
    </location>
</feature>
<gene>
    <name evidence="4" type="ORF">ACTIVE_0948</name>
</gene>
<dbReference type="InterPro" id="IPR041698">
    <property type="entry name" value="Methyltransf_25"/>
</dbReference>
<protein>
    <recommendedName>
        <fullName evidence="3">Methyltransferase domain-containing protein</fullName>
    </recommendedName>
</protein>